<name>A0ABW3MB04_9PSEU</name>
<proteinExistence type="predicted"/>
<dbReference type="Proteomes" id="UP001597045">
    <property type="component" value="Unassembled WGS sequence"/>
</dbReference>
<gene>
    <name evidence="1" type="ORF">ACFQ1S_11455</name>
</gene>
<evidence type="ECO:0000313" key="2">
    <source>
        <dbReference type="Proteomes" id="UP001597045"/>
    </source>
</evidence>
<evidence type="ECO:0000313" key="1">
    <source>
        <dbReference type="EMBL" id="MFD1046135.1"/>
    </source>
</evidence>
<comment type="caution">
    <text evidence="1">The sequence shown here is derived from an EMBL/GenBank/DDBJ whole genome shotgun (WGS) entry which is preliminary data.</text>
</comment>
<sequence>MSVAAGDAPKNMVEDFNYPHADDILASRGIKLKKGDGRIILADCGSSDLIQLKSRATTADVCFRASGKSGFLTMEIASVYLIYGGDHNLTATLTPSGGPSKTYDVPAKLWKPVGESDTGAPAALMEIRIAK</sequence>
<dbReference type="EMBL" id="JBHTIS010000533">
    <property type="protein sequence ID" value="MFD1046135.1"/>
    <property type="molecule type" value="Genomic_DNA"/>
</dbReference>
<reference evidence="2" key="1">
    <citation type="journal article" date="2019" name="Int. J. Syst. Evol. Microbiol.">
        <title>The Global Catalogue of Microorganisms (GCM) 10K type strain sequencing project: providing services to taxonomists for standard genome sequencing and annotation.</title>
        <authorList>
            <consortium name="The Broad Institute Genomics Platform"/>
            <consortium name="The Broad Institute Genome Sequencing Center for Infectious Disease"/>
            <person name="Wu L."/>
            <person name="Ma J."/>
        </authorList>
    </citation>
    <scope>NUCLEOTIDE SEQUENCE [LARGE SCALE GENOMIC DNA]</scope>
    <source>
        <strain evidence="2">JCM 31486</strain>
    </source>
</reference>
<keyword evidence="2" id="KW-1185">Reference proteome</keyword>
<organism evidence="1 2">
    <name type="scientific">Kibdelosporangium lantanae</name>
    <dbReference type="NCBI Taxonomy" id="1497396"/>
    <lineage>
        <taxon>Bacteria</taxon>
        <taxon>Bacillati</taxon>
        <taxon>Actinomycetota</taxon>
        <taxon>Actinomycetes</taxon>
        <taxon>Pseudonocardiales</taxon>
        <taxon>Pseudonocardiaceae</taxon>
        <taxon>Kibdelosporangium</taxon>
    </lineage>
</organism>
<accession>A0ABW3MB04</accession>
<protein>
    <submittedName>
        <fullName evidence="1">Uncharacterized protein</fullName>
    </submittedName>
</protein>